<keyword evidence="1" id="KW-0963">Cytoplasm</keyword>
<dbReference type="SUPFAM" id="SSF50447">
    <property type="entry name" value="Translation proteins"/>
    <property type="match status" value="1"/>
</dbReference>
<dbReference type="GO" id="GO:0005525">
    <property type="term" value="F:GTP binding"/>
    <property type="evidence" value="ECO:0007669"/>
    <property type="project" value="InterPro"/>
</dbReference>
<dbReference type="GO" id="GO:0003746">
    <property type="term" value="F:translation elongation factor activity"/>
    <property type="evidence" value="ECO:0007669"/>
    <property type="project" value="UniProtKB-KW"/>
</dbReference>
<dbReference type="PANTHER" id="PTHR42908">
    <property type="entry name" value="TRANSLATION ELONGATION FACTOR-RELATED"/>
    <property type="match status" value="1"/>
</dbReference>
<evidence type="ECO:0000256" key="2">
    <source>
        <dbReference type="ARBA" id="ARBA00022768"/>
    </source>
</evidence>
<dbReference type="Gene3D" id="3.40.50.300">
    <property type="entry name" value="P-loop containing nucleotide triphosphate hydrolases"/>
    <property type="match status" value="1"/>
</dbReference>
<sequence length="655" mass="74379">MVKLIKEIPNTIIEKDHNHYGKNKSALDGERVRDIERVRNVVIICPRKHDKTKLLDSLLPSRGTGARAEEEGAGESWDLSFCYDMQVGNVQKDDHTFFINIIDSPGHADAPSKATSALTLADGAILLVDEGVSLHQGGLIKHAVSERIRTVLSLNILDSWLYRSIDDGEEVYQGLFQAIKNINEVMESYDDKLLGDLTFSPEKGTVAFTSMSYGWGFTLTSFSKMLAPLFQLDEAFIRKKIWGDNFFDMKTMTWTSKNTGSPSCLRGFIHFCYKPIMEIIGYCMNNKRKELWRKLEQACVIFKEDDRKATGKELFKLAMQSWLPVSKALIGMVITHLPSPEKAQEYRAESLYKGPLNDRFACAVKKCDSSGPLLVYTSKMIQSQDKRRFGVVARVFSGIIRTGMEVQIIGPKNLVQNRGLQRQKIEDILVWEGRKQCQVQDARPGDIIVLFSHDESLPYNVTLTNIENTYAYPIRAMNLVLENAEPIEDTTFNPLLDDGKMGPLTVPYSVYNDLFLYQREGIHWLWNMHQNHLPGAILADDMGLGKTRQVCSFLRGLFHTNLIKNAIVVAPASVVDQWVPEFFNVGIKNVKMFTTAKTHGQNLNIIRKQGGVLLTTYGVFQRNWKEIEISDGDEELWDYVIMDEGHRAKPGWKNF</sequence>
<keyword evidence="3" id="KW-0648">Protein biosynthesis</keyword>
<dbReference type="PANTHER" id="PTHR42908:SF10">
    <property type="entry name" value="EUKARYOTIC TRANSLATION ELONGATION FACTOR 2"/>
    <property type="match status" value="1"/>
</dbReference>
<evidence type="ECO:0000259" key="4">
    <source>
        <dbReference type="PROSITE" id="PS51192"/>
    </source>
</evidence>
<evidence type="ECO:0000256" key="3">
    <source>
        <dbReference type="ARBA" id="ARBA00022917"/>
    </source>
</evidence>
<keyword evidence="2" id="KW-0251">Elongation factor</keyword>
<feature type="domain" description="Helicase ATP-binding" evidence="4">
    <location>
        <begin position="527"/>
        <end position="655"/>
    </location>
</feature>
<gene>
    <name evidence="5" type="ORF">BDA96_04G077100</name>
</gene>
<dbReference type="InterPro" id="IPR009000">
    <property type="entry name" value="Transl_B-barrel_sf"/>
</dbReference>
<dbReference type="SMART" id="SM00487">
    <property type="entry name" value="DEXDc"/>
    <property type="match status" value="1"/>
</dbReference>
<dbReference type="InterPro" id="IPR014001">
    <property type="entry name" value="Helicase_ATP-bd"/>
</dbReference>
<dbReference type="GO" id="GO:0003924">
    <property type="term" value="F:GTPase activity"/>
    <property type="evidence" value="ECO:0007669"/>
    <property type="project" value="InterPro"/>
</dbReference>
<reference evidence="5" key="2">
    <citation type="submission" date="2020-10" db="EMBL/GenBank/DDBJ databases">
        <authorList>
            <person name="Cooper E.A."/>
            <person name="Brenton Z.W."/>
            <person name="Flinn B.S."/>
            <person name="Jenkins J."/>
            <person name="Shu S."/>
            <person name="Flowers D."/>
            <person name="Luo F."/>
            <person name="Wang Y."/>
            <person name="Xia P."/>
            <person name="Barry K."/>
            <person name="Daum C."/>
            <person name="Lipzen A."/>
            <person name="Yoshinaga Y."/>
            <person name="Schmutz J."/>
            <person name="Saski C."/>
            <person name="Vermerris W."/>
            <person name="Kresovich S."/>
        </authorList>
    </citation>
    <scope>NUCLEOTIDE SEQUENCE</scope>
</reference>
<dbReference type="EMBL" id="CM027683">
    <property type="protein sequence ID" value="KAG0532080.1"/>
    <property type="molecule type" value="Genomic_DNA"/>
</dbReference>
<dbReference type="Pfam" id="PF00176">
    <property type="entry name" value="SNF2-rel_dom"/>
    <property type="match status" value="1"/>
</dbReference>
<evidence type="ECO:0000313" key="6">
    <source>
        <dbReference type="Proteomes" id="UP000807115"/>
    </source>
</evidence>
<name>A0A921R4S9_SORBI</name>
<dbReference type="AlphaFoldDB" id="A0A921R4S9"/>
<proteinExistence type="predicted"/>
<evidence type="ECO:0000256" key="1">
    <source>
        <dbReference type="ARBA" id="ARBA00022490"/>
    </source>
</evidence>
<organism evidence="5 6">
    <name type="scientific">Sorghum bicolor</name>
    <name type="common">Sorghum</name>
    <name type="synonym">Sorghum vulgare</name>
    <dbReference type="NCBI Taxonomy" id="4558"/>
    <lineage>
        <taxon>Eukaryota</taxon>
        <taxon>Viridiplantae</taxon>
        <taxon>Streptophyta</taxon>
        <taxon>Embryophyta</taxon>
        <taxon>Tracheophyta</taxon>
        <taxon>Spermatophyta</taxon>
        <taxon>Magnoliopsida</taxon>
        <taxon>Liliopsida</taxon>
        <taxon>Poales</taxon>
        <taxon>Poaceae</taxon>
        <taxon>PACMAD clade</taxon>
        <taxon>Panicoideae</taxon>
        <taxon>Andropogonodae</taxon>
        <taxon>Andropogoneae</taxon>
        <taxon>Sorghinae</taxon>
        <taxon>Sorghum</taxon>
    </lineage>
</organism>
<reference evidence="5" key="1">
    <citation type="journal article" date="2019" name="BMC Genomics">
        <title>A new reference genome for Sorghum bicolor reveals high levels of sequence similarity between sweet and grain genotypes: implications for the genetics of sugar metabolism.</title>
        <authorList>
            <person name="Cooper E.A."/>
            <person name="Brenton Z.W."/>
            <person name="Flinn B.S."/>
            <person name="Jenkins J."/>
            <person name="Shu S."/>
            <person name="Flowers D."/>
            <person name="Luo F."/>
            <person name="Wang Y."/>
            <person name="Xia P."/>
            <person name="Barry K."/>
            <person name="Daum C."/>
            <person name="Lipzen A."/>
            <person name="Yoshinaga Y."/>
            <person name="Schmutz J."/>
            <person name="Saski C."/>
            <person name="Vermerris W."/>
            <person name="Kresovich S."/>
        </authorList>
    </citation>
    <scope>NUCLEOTIDE SEQUENCE</scope>
</reference>
<dbReference type="PROSITE" id="PS51192">
    <property type="entry name" value="HELICASE_ATP_BIND_1"/>
    <property type="match status" value="1"/>
</dbReference>
<dbReference type="Pfam" id="PF00009">
    <property type="entry name" value="GTP_EFTU"/>
    <property type="match status" value="1"/>
</dbReference>
<dbReference type="Proteomes" id="UP000807115">
    <property type="component" value="Chromosome 4"/>
</dbReference>
<dbReference type="InterPro" id="IPR000330">
    <property type="entry name" value="SNF2_N"/>
</dbReference>
<protein>
    <recommendedName>
        <fullName evidence="4">Helicase ATP-binding domain-containing protein</fullName>
    </recommendedName>
</protein>
<dbReference type="Gene3D" id="2.40.30.10">
    <property type="entry name" value="Translation factors"/>
    <property type="match status" value="1"/>
</dbReference>
<dbReference type="InterPro" id="IPR000795">
    <property type="entry name" value="T_Tr_GTP-bd_dom"/>
</dbReference>
<dbReference type="InterPro" id="IPR038718">
    <property type="entry name" value="SNF2-like_sf"/>
</dbReference>
<comment type="caution">
    <text evidence="5">The sequence shown here is derived from an EMBL/GenBank/DDBJ whole genome shotgun (WGS) entry which is preliminary data.</text>
</comment>
<dbReference type="Gene3D" id="3.90.1430.10">
    <property type="entry name" value="Yeast translation eEF2 (G' domain)"/>
    <property type="match status" value="1"/>
</dbReference>
<accession>A0A921R4S9</accession>
<dbReference type="Gene3D" id="3.40.50.10810">
    <property type="entry name" value="Tandem AAA-ATPase domain"/>
    <property type="match status" value="1"/>
</dbReference>
<evidence type="ECO:0000313" key="5">
    <source>
        <dbReference type="EMBL" id="KAG0532080.1"/>
    </source>
</evidence>
<dbReference type="GO" id="GO:0005524">
    <property type="term" value="F:ATP binding"/>
    <property type="evidence" value="ECO:0007669"/>
    <property type="project" value="InterPro"/>
</dbReference>
<dbReference type="InterPro" id="IPR027417">
    <property type="entry name" value="P-loop_NTPase"/>
</dbReference>
<dbReference type="SUPFAM" id="SSF52540">
    <property type="entry name" value="P-loop containing nucleoside triphosphate hydrolases"/>
    <property type="match status" value="2"/>
</dbReference>